<gene>
    <name evidence="6" type="ORF">FEV09_13250</name>
</gene>
<dbReference type="PROSITE" id="PS50405">
    <property type="entry name" value="GST_CTER"/>
    <property type="match status" value="1"/>
</dbReference>
<proteinExistence type="predicted"/>
<dbReference type="InterPro" id="IPR050983">
    <property type="entry name" value="GST_Omega/HSP26"/>
</dbReference>
<dbReference type="CDD" id="cd00299">
    <property type="entry name" value="GST_C_family"/>
    <property type="match status" value="1"/>
</dbReference>
<reference evidence="6" key="1">
    <citation type="submission" date="2019-05" db="EMBL/GenBank/DDBJ databases">
        <title>Whole genome sequencing of Pseudanabaena catenata USMAC16.</title>
        <authorList>
            <person name="Khan Z."/>
            <person name="Omar W.M."/>
            <person name="Convey P."/>
            <person name="Merican F."/>
            <person name="Najimudin N."/>
        </authorList>
    </citation>
    <scope>NUCLEOTIDE SEQUENCE</scope>
    <source>
        <strain evidence="6">USMAC16</strain>
    </source>
</reference>
<comment type="catalytic activity">
    <reaction evidence="3">
        <text>RX + glutathione = an S-substituted glutathione + a halide anion + H(+)</text>
        <dbReference type="Rhea" id="RHEA:16437"/>
        <dbReference type="ChEBI" id="CHEBI:15378"/>
        <dbReference type="ChEBI" id="CHEBI:16042"/>
        <dbReference type="ChEBI" id="CHEBI:17792"/>
        <dbReference type="ChEBI" id="CHEBI:57925"/>
        <dbReference type="ChEBI" id="CHEBI:90779"/>
        <dbReference type="EC" id="2.5.1.18"/>
    </reaction>
</comment>
<dbReference type="GO" id="GO:0005737">
    <property type="term" value="C:cytoplasm"/>
    <property type="evidence" value="ECO:0007669"/>
    <property type="project" value="TreeGrafter"/>
</dbReference>
<evidence type="ECO:0000313" key="6">
    <source>
        <dbReference type="EMBL" id="MDG3495519.1"/>
    </source>
</evidence>
<evidence type="ECO:0000256" key="1">
    <source>
        <dbReference type="ARBA" id="ARBA00012452"/>
    </source>
</evidence>
<accession>A0A9X4MG82</accession>
<dbReference type="InterPro" id="IPR036249">
    <property type="entry name" value="Thioredoxin-like_sf"/>
</dbReference>
<dbReference type="SUPFAM" id="SSF52833">
    <property type="entry name" value="Thioredoxin-like"/>
    <property type="match status" value="1"/>
</dbReference>
<sequence>MQLYPNISPLYKLHLQIAMLPKLKLISHNLCPYVQRSLIAVLEKQIPCDREYIDLANKPDWFLKISPLGKVPLLLVDDEILFESAVICEYLDEITPDSLHPEDALTKAKHRSWIEFGSNLLTKIAGFYSAKDEETFEAKRLDLITNLELLEAQLIAAPYFVGEKFSLIDAVYAPIFRYFVAFDRYQNFGFSDRTPKVKAWREALLGRPSVQQAVDENYYELLDEFFQKRNSFLSKLIK</sequence>
<dbReference type="RefSeq" id="WP_009627646.1">
    <property type="nucleotide sequence ID" value="NZ_VBTY01000106.1"/>
</dbReference>
<evidence type="ECO:0000256" key="3">
    <source>
        <dbReference type="ARBA" id="ARBA00047960"/>
    </source>
</evidence>
<dbReference type="Pfam" id="PF13409">
    <property type="entry name" value="GST_N_2"/>
    <property type="match status" value="1"/>
</dbReference>
<dbReference type="AlphaFoldDB" id="A0A9X4MG82"/>
<dbReference type="SFLD" id="SFLDG00358">
    <property type="entry name" value="Main_(cytGST)"/>
    <property type="match status" value="1"/>
</dbReference>
<dbReference type="Gene3D" id="3.40.30.10">
    <property type="entry name" value="Glutaredoxin"/>
    <property type="match status" value="1"/>
</dbReference>
<dbReference type="SUPFAM" id="SSF47616">
    <property type="entry name" value="GST C-terminal domain-like"/>
    <property type="match status" value="1"/>
</dbReference>
<feature type="domain" description="GST N-terminal" evidence="4">
    <location>
        <begin position="21"/>
        <end position="99"/>
    </location>
</feature>
<evidence type="ECO:0000256" key="2">
    <source>
        <dbReference type="ARBA" id="ARBA00022679"/>
    </source>
</evidence>
<comment type="caution">
    <text evidence="6">The sequence shown here is derived from an EMBL/GenBank/DDBJ whole genome shotgun (WGS) entry which is preliminary data.</text>
</comment>
<dbReference type="EMBL" id="VBTY01000106">
    <property type="protein sequence ID" value="MDG3495519.1"/>
    <property type="molecule type" value="Genomic_DNA"/>
</dbReference>
<dbReference type="Proteomes" id="UP001152872">
    <property type="component" value="Unassembled WGS sequence"/>
</dbReference>
<protein>
    <recommendedName>
        <fullName evidence="1">glutathione transferase</fullName>
        <ecNumber evidence="1">2.5.1.18</ecNumber>
    </recommendedName>
</protein>
<dbReference type="Pfam" id="PF13410">
    <property type="entry name" value="GST_C_2"/>
    <property type="match status" value="1"/>
</dbReference>
<dbReference type="SFLD" id="SFLDS00019">
    <property type="entry name" value="Glutathione_Transferase_(cytos"/>
    <property type="match status" value="1"/>
</dbReference>
<dbReference type="Gene3D" id="1.20.1050.10">
    <property type="match status" value="1"/>
</dbReference>
<feature type="domain" description="GST C-terminal" evidence="5">
    <location>
        <begin position="103"/>
        <end position="232"/>
    </location>
</feature>
<dbReference type="InterPro" id="IPR036282">
    <property type="entry name" value="Glutathione-S-Trfase_C_sf"/>
</dbReference>
<dbReference type="InterPro" id="IPR010987">
    <property type="entry name" value="Glutathione-S-Trfase_C-like"/>
</dbReference>
<evidence type="ECO:0000259" key="4">
    <source>
        <dbReference type="PROSITE" id="PS50404"/>
    </source>
</evidence>
<dbReference type="EC" id="2.5.1.18" evidence="1"/>
<organism evidence="6 7">
    <name type="scientific">Pseudanabaena catenata USMAC16</name>
    <dbReference type="NCBI Taxonomy" id="1855837"/>
    <lineage>
        <taxon>Bacteria</taxon>
        <taxon>Bacillati</taxon>
        <taxon>Cyanobacteriota</taxon>
        <taxon>Cyanophyceae</taxon>
        <taxon>Pseudanabaenales</taxon>
        <taxon>Pseudanabaenaceae</taxon>
        <taxon>Pseudanabaena</taxon>
    </lineage>
</organism>
<dbReference type="InterPro" id="IPR045073">
    <property type="entry name" value="Omega/Tau-like"/>
</dbReference>
<dbReference type="InterPro" id="IPR040079">
    <property type="entry name" value="Glutathione_S-Trfase"/>
</dbReference>
<dbReference type="InterPro" id="IPR004045">
    <property type="entry name" value="Glutathione_S-Trfase_N"/>
</dbReference>
<dbReference type="SFLD" id="SFLDG01152">
    <property type="entry name" value="Main.3:_Omega-_and_Tau-like"/>
    <property type="match status" value="1"/>
</dbReference>
<keyword evidence="7" id="KW-1185">Reference proteome</keyword>
<dbReference type="PROSITE" id="PS50404">
    <property type="entry name" value="GST_NTER"/>
    <property type="match status" value="1"/>
</dbReference>
<evidence type="ECO:0000259" key="5">
    <source>
        <dbReference type="PROSITE" id="PS50405"/>
    </source>
</evidence>
<dbReference type="PANTHER" id="PTHR43968:SF6">
    <property type="entry name" value="GLUTATHIONE S-TRANSFERASE OMEGA"/>
    <property type="match status" value="1"/>
</dbReference>
<keyword evidence="2" id="KW-0808">Transferase</keyword>
<dbReference type="GO" id="GO:0004364">
    <property type="term" value="F:glutathione transferase activity"/>
    <property type="evidence" value="ECO:0007669"/>
    <property type="project" value="UniProtKB-EC"/>
</dbReference>
<dbReference type="PANTHER" id="PTHR43968">
    <property type="match status" value="1"/>
</dbReference>
<evidence type="ECO:0000313" key="7">
    <source>
        <dbReference type="Proteomes" id="UP001152872"/>
    </source>
</evidence>
<name>A0A9X4MG82_9CYAN</name>